<sequence length="138" mass="15376">MAYRAVALICAVTLLGCFSNKPDLEFGEVRGTVTLNGKALPYATVRFQPEIGRPSYGRTDEAGSYTLLFRGEPWGALVGNNTVAITTEDQIEDPTTGKFKFIREYLPKKYHAQTTLNAQVEPGQNRFDFALVDPKKRK</sequence>
<evidence type="ECO:0008006" key="3">
    <source>
        <dbReference type="Google" id="ProtNLM"/>
    </source>
</evidence>
<evidence type="ECO:0000313" key="2">
    <source>
        <dbReference type="Proteomes" id="UP000004358"/>
    </source>
</evidence>
<accession>A3ZTR3</accession>
<gene>
    <name evidence="1" type="ORF">DSM3645_05065</name>
</gene>
<dbReference type="PROSITE" id="PS51257">
    <property type="entry name" value="PROKAR_LIPOPROTEIN"/>
    <property type="match status" value="1"/>
</dbReference>
<proteinExistence type="predicted"/>
<dbReference type="EMBL" id="AANZ01000011">
    <property type="protein sequence ID" value="EAQ79965.1"/>
    <property type="molecule type" value="Genomic_DNA"/>
</dbReference>
<dbReference type="OrthoDB" id="286727at2"/>
<dbReference type="HOGENOM" id="CLU_113730_5_2_0"/>
<comment type="caution">
    <text evidence="1">The sequence shown here is derived from an EMBL/GenBank/DDBJ whole genome shotgun (WGS) entry which is preliminary data.</text>
</comment>
<dbReference type="RefSeq" id="WP_002654609.1">
    <property type="nucleotide sequence ID" value="NZ_CH672377.1"/>
</dbReference>
<reference evidence="1 2" key="1">
    <citation type="submission" date="2006-02" db="EMBL/GenBank/DDBJ databases">
        <authorList>
            <person name="Amann R."/>
            <person name="Ferriera S."/>
            <person name="Johnson J."/>
            <person name="Kravitz S."/>
            <person name="Halpern A."/>
            <person name="Remington K."/>
            <person name="Beeson K."/>
            <person name="Tran B."/>
            <person name="Rogers Y.-H."/>
            <person name="Friedman R."/>
            <person name="Venter J.C."/>
        </authorList>
    </citation>
    <scope>NUCLEOTIDE SEQUENCE [LARGE SCALE GENOMIC DNA]</scope>
    <source>
        <strain evidence="1 2">DSM 3645</strain>
    </source>
</reference>
<name>A3ZTR3_9BACT</name>
<evidence type="ECO:0000313" key="1">
    <source>
        <dbReference type="EMBL" id="EAQ79965.1"/>
    </source>
</evidence>
<organism evidence="1 2">
    <name type="scientific">Blastopirellula marina DSM 3645</name>
    <dbReference type="NCBI Taxonomy" id="314230"/>
    <lineage>
        <taxon>Bacteria</taxon>
        <taxon>Pseudomonadati</taxon>
        <taxon>Planctomycetota</taxon>
        <taxon>Planctomycetia</taxon>
        <taxon>Pirellulales</taxon>
        <taxon>Pirellulaceae</taxon>
        <taxon>Blastopirellula</taxon>
    </lineage>
</organism>
<dbReference type="Proteomes" id="UP000004358">
    <property type="component" value="Unassembled WGS sequence"/>
</dbReference>
<protein>
    <recommendedName>
        <fullName evidence="3">Carboxypeptidase regulatory-like domain-containing protein</fullName>
    </recommendedName>
</protein>
<dbReference type="AlphaFoldDB" id="A3ZTR3"/>